<dbReference type="AlphaFoldDB" id="M5G446"/>
<evidence type="ECO:0000313" key="3">
    <source>
        <dbReference type="Proteomes" id="UP000030653"/>
    </source>
</evidence>
<dbReference type="EMBL" id="JH795859">
    <property type="protein sequence ID" value="EJU03449.1"/>
    <property type="molecule type" value="Genomic_DNA"/>
</dbReference>
<organism evidence="2 3">
    <name type="scientific">Dacryopinax primogenitus (strain DJM 731)</name>
    <name type="common">Brown rot fungus</name>
    <dbReference type="NCBI Taxonomy" id="1858805"/>
    <lineage>
        <taxon>Eukaryota</taxon>
        <taxon>Fungi</taxon>
        <taxon>Dikarya</taxon>
        <taxon>Basidiomycota</taxon>
        <taxon>Agaricomycotina</taxon>
        <taxon>Dacrymycetes</taxon>
        <taxon>Dacrymycetales</taxon>
        <taxon>Dacrymycetaceae</taxon>
        <taxon>Dacryopinax</taxon>
    </lineage>
</organism>
<dbReference type="GeneID" id="63684954"/>
<dbReference type="HOGENOM" id="CLU_419779_0_0_1"/>
<sequence length="668" mass="72439">MAEPDPEQMFCGCALVHRSFPPDCTWHPPGLFPSFAYKHHIAARDAHSKEQLVAALPSDICALNLEKPKRIESKQYTCIIVEWACPQPVARSFADLSKDLAEVLNNHVLTRYGPQSMPVVRDIYISTVFHPKPAGDKPDWEYRKHMSLVQISLDSVAILIDHLDSTRCVYLKDADDYLRLVWHADNMYMLLAEAIASKNEPPQPLNSPSVASAPTRDIFSFTPSEQGAIFALASLQQTHGSPGSNRTIVSSPSVTPPTAPSGPVHFQGESVTQPQPPALTSAAPTPAKPTGTQDPTPSSSTPPERPAVPTSTWPSHTFNLHKNPSQAGQAAVEAARARLHPFNQPFNQAQEASARQNLPWPSLNTSASGGSNLLVRKLCPQYFNQAARFNNAQPASSDLGEAQSAPVAEVTRLSLTDMPHRDSGLLVSKLCPQYFGQASRLNEAAAQSAASTSTPSTAQPAASASIVVPPPVVPQRVDMPQPPQPEPVRTTNPPPARRSSDTSVYIPPPVDIEMYLASMLPPALSKPGSSMRGKRRKQRHGQTKTRPYYQTFTVFDEGVEGENVRYLSPAPVGGALPRHTTPLSVRCVPSSDGFDTGKPESQATRMVENPTGPWLRKRSAEIEWVSSSKKPRLERGGAHGMEDSGMDVDMQTWTGGTESCPVDLTGDD</sequence>
<name>M5G446_DACPD</name>
<feature type="region of interest" description="Disordered" evidence="1">
    <location>
        <begin position="625"/>
        <end position="668"/>
    </location>
</feature>
<proteinExistence type="predicted"/>
<feature type="region of interest" description="Disordered" evidence="1">
    <location>
        <begin position="521"/>
        <end position="545"/>
    </location>
</feature>
<feature type="compositionally biased region" description="Low complexity" evidence="1">
    <location>
        <begin position="278"/>
        <end position="302"/>
    </location>
</feature>
<dbReference type="RefSeq" id="XP_040630343.1">
    <property type="nucleotide sequence ID" value="XM_040769892.1"/>
</dbReference>
<feature type="compositionally biased region" description="Polar residues" evidence="1">
    <location>
        <begin position="309"/>
        <end position="325"/>
    </location>
</feature>
<evidence type="ECO:0000313" key="2">
    <source>
        <dbReference type="EMBL" id="EJU03449.1"/>
    </source>
</evidence>
<protein>
    <submittedName>
        <fullName evidence="2">Uncharacterized protein</fullName>
    </submittedName>
</protein>
<feature type="compositionally biased region" description="Pro residues" evidence="1">
    <location>
        <begin position="480"/>
        <end position="496"/>
    </location>
</feature>
<feature type="compositionally biased region" description="Basic and acidic residues" evidence="1">
    <location>
        <begin position="631"/>
        <end position="642"/>
    </location>
</feature>
<reference evidence="2 3" key="1">
    <citation type="journal article" date="2012" name="Science">
        <title>The Paleozoic origin of enzymatic lignin decomposition reconstructed from 31 fungal genomes.</title>
        <authorList>
            <person name="Floudas D."/>
            <person name="Binder M."/>
            <person name="Riley R."/>
            <person name="Barry K."/>
            <person name="Blanchette R.A."/>
            <person name="Henrissat B."/>
            <person name="Martinez A.T."/>
            <person name="Otillar R."/>
            <person name="Spatafora J.W."/>
            <person name="Yadav J.S."/>
            <person name="Aerts A."/>
            <person name="Benoit I."/>
            <person name="Boyd A."/>
            <person name="Carlson A."/>
            <person name="Copeland A."/>
            <person name="Coutinho P.M."/>
            <person name="de Vries R.P."/>
            <person name="Ferreira P."/>
            <person name="Findley K."/>
            <person name="Foster B."/>
            <person name="Gaskell J."/>
            <person name="Glotzer D."/>
            <person name="Gorecki P."/>
            <person name="Heitman J."/>
            <person name="Hesse C."/>
            <person name="Hori C."/>
            <person name="Igarashi K."/>
            <person name="Jurgens J.A."/>
            <person name="Kallen N."/>
            <person name="Kersten P."/>
            <person name="Kohler A."/>
            <person name="Kuees U."/>
            <person name="Kumar T.K.A."/>
            <person name="Kuo A."/>
            <person name="LaButti K."/>
            <person name="Larrondo L.F."/>
            <person name="Lindquist E."/>
            <person name="Ling A."/>
            <person name="Lombard V."/>
            <person name="Lucas S."/>
            <person name="Lundell T."/>
            <person name="Martin R."/>
            <person name="McLaughlin D.J."/>
            <person name="Morgenstern I."/>
            <person name="Morin E."/>
            <person name="Murat C."/>
            <person name="Nagy L.G."/>
            <person name="Nolan M."/>
            <person name="Ohm R.A."/>
            <person name="Patyshakuliyeva A."/>
            <person name="Rokas A."/>
            <person name="Ruiz-Duenas F.J."/>
            <person name="Sabat G."/>
            <person name="Salamov A."/>
            <person name="Samejima M."/>
            <person name="Schmutz J."/>
            <person name="Slot J.C."/>
            <person name="St John F."/>
            <person name="Stenlid J."/>
            <person name="Sun H."/>
            <person name="Sun S."/>
            <person name="Syed K."/>
            <person name="Tsang A."/>
            <person name="Wiebenga A."/>
            <person name="Young D."/>
            <person name="Pisabarro A."/>
            <person name="Eastwood D.C."/>
            <person name="Martin F."/>
            <person name="Cullen D."/>
            <person name="Grigoriev I.V."/>
            <person name="Hibbett D.S."/>
        </authorList>
    </citation>
    <scope>NUCLEOTIDE SEQUENCE [LARGE SCALE GENOMIC DNA]</scope>
    <source>
        <strain evidence="2 3">DJM-731 SS1</strain>
    </source>
</reference>
<feature type="region of interest" description="Disordered" evidence="1">
    <location>
        <begin position="472"/>
        <end position="504"/>
    </location>
</feature>
<gene>
    <name evidence="2" type="ORF">DACRYDRAFT_114851</name>
</gene>
<dbReference type="Proteomes" id="UP000030653">
    <property type="component" value="Unassembled WGS sequence"/>
</dbReference>
<accession>M5G446</accession>
<feature type="compositionally biased region" description="Basic residues" evidence="1">
    <location>
        <begin position="532"/>
        <end position="543"/>
    </location>
</feature>
<feature type="region of interest" description="Disordered" evidence="1">
    <location>
        <begin position="238"/>
        <end position="332"/>
    </location>
</feature>
<evidence type="ECO:0000256" key="1">
    <source>
        <dbReference type="SAM" id="MobiDB-lite"/>
    </source>
</evidence>
<keyword evidence="3" id="KW-1185">Reference proteome</keyword>